<organism evidence="3 4">
    <name type="scientific">Apis cerana cerana</name>
    <name type="common">Oriental honeybee</name>
    <dbReference type="NCBI Taxonomy" id="94128"/>
    <lineage>
        <taxon>Eukaryota</taxon>
        <taxon>Metazoa</taxon>
        <taxon>Ecdysozoa</taxon>
        <taxon>Arthropoda</taxon>
        <taxon>Hexapoda</taxon>
        <taxon>Insecta</taxon>
        <taxon>Pterygota</taxon>
        <taxon>Neoptera</taxon>
        <taxon>Endopterygota</taxon>
        <taxon>Hymenoptera</taxon>
        <taxon>Apocrita</taxon>
        <taxon>Aculeata</taxon>
        <taxon>Apoidea</taxon>
        <taxon>Anthophila</taxon>
        <taxon>Apidae</taxon>
        <taxon>Apis</taxon>
    </lineage>
</organism>
<dbReference type="PANTHER" id="PTHR44943">
    <property type="entry name" value="CELLULOSE SYNTHASE OPERON PROTEIN C"/>
    <property type="match status" value="1"/>
</dbReference>
<dbReference type="STRING" id="94128.A0A2A3EDD9"/>
<dbReference type="Proteomes" id="UP000242457">
    <property type="component" value="Unassembled WGS sequence"/>
</dbReference>
<gene>
    <name evidence="3" type="ORF">APICC_02986</name>
</gene>
<name>A0A2A3EDD9_APICC</name>
<keyword evidence="2" id="KW-0802">TPR repeat</keyword>
<sequence length="553" mass="65532">MEIFELGEKKKAFAHPKERYKNPFKEALKLRDLWNYTKTLSKRQELQEARHLFREAKNLVKIEAELDKIYRVINKGLLHNPRFHSLHAIKGDIHFSEGKWTKAIQNYENAKLFAKDDYTLTKEKLKNIYNDQLVNAYKKRSEFYCKNDMLLEALSDYEQIFLFKIPKMNIMEIQDRLLETLRQLHKYDKFRMYWDQFIMNPDPMRVSDLLAVHAEYKIHLKEMATARHMLLKALSINKNNEIAQNLLQVVFSTGHALSAYTVLWCMHSCYDKGLVTIEKALDCNPYNPGFNLLKTVVLRLSGRFEEANIWLENLNKNFFKLTKPTRDKEKSIMGKLSIRETRNHLIKQWYLIRYDMAMQCLLENKINMAIQIVLKSNLVKQYPESYLLLGDCFIKRNEINLALKSYLKCRKKMRKLNLPFCQKTIDLAERIIDILNDKAEVAINNRDSKRAVNIAEQILQIFDEDKIPLEELRLQRSRALIHKARGLFQIENKKVIRKKQSCEIAADSLRFARELNPDLYQVLYNGRNTEGVIDRFAPQRKLPRSLKILMQFS</sequence>
<proteinExistence type="predicted"/>
<dbReference type="Gene3D" id="1.25.40.10">
    <property type="entry name" value="Tetratricopeptide repeat domain"/>
    <property type="match status" value="2"/>
</dbReference>
<dbReference type="InterPro" id="IPR011990">
    <property type="entry name" value="TPR-like_helical_dom_sf"/>
</dbReference>
<dbReference type="InterPro" id="IPR019734">
    <property type="entry name" value="TPR_rpt"/>
</dbReference>
<evidence type="ECO:0000256" key="2">
    <source>
        <dbReference type="ARBA" id="ARBA00022803"/>
    </source>
</evidence>
<dbReference type="SMART" id="SM00028">
    <property type="entry name" value="TPR"/>
    <property type="match status" value="4"/>
</dbReference>
<dbReference type="InterPro" id="IPR051685">
    <property type="entry name" value="Ycf3/AcsC/BcsC/TPR_MFPF"/>
</dbReference>
<keyword evidence="1" id="KW-0677">Repeat</keyword>
<evidence type="ECO:0000256" key="1">
    <source>
        <dbReference type="ARBA" id="ARBA00022737"/>
    </source>
</evidence>
<dbReference type="EMBL" id="KZ288271">
    <property type="protein sequence ID" value="PBC29755.1"/>
    <property type="molecule type" value="Genomic_DNA"/>
</dbReference>
<keyword evidence="4" id="KW-1185">Reference proteome</keyword>
<dbReference type="SUPFAM" id="SSF48452">
    <property type="entry name" value="TPR-like"/>
    <property type="match status" value="3"/>
</dbReference>
<evidence type="ECO:0000313" key="3">
    <source>
        <dbReference type="EMBL" id="PBC29755.1"/>
    </source>
</evidence>
<dbReference type="AlphaFoldDB" id="A0A2A3EDD9"/>
<protein>
    <submittedName>
        <fullName evidence="3">TPR Domain containing protein</fullName>
    </submittedName>
</protein>
<dbReference type="PANTHER" id="PTHR44943:SF8">
    <property type="entry name" value="TPR REPEAT-CONTAINING PROTEIN MJ0263"/>
    <property type="match status" value="1"/>
</dbReference>
<reference evidence="3 4" key="1">
    <citation type="submission" date="2014-07" db="EMBL/GenBank/DDBJ databases">
        <title>Genomic and transcriptomic analysis on Apis cerana provide comprehensive insights into honey bee biology.</title>
        <authorList>
            <person name="Diao Q."/>
            <person name="Sun L."/>
            <person name="Zheng H."/>
            <person name="Zheng H."/>
            <person name="Xu S."/>
            <person name="Wang S."/>
            <person name="Zeng Z."/>
            <person name="Hu F."/>
            <person name="Su S."/>
            <person name="Wu J."/>
        </authorList>
    </citation>
    <scope>NUCLEOTIDE SEQUENCE [LARGE SCALE GENOMIC DNA]</scope>
    <source>
        <tissue evidence="3">Pupae without intestine</tissue>
    </source>
</reference>
<evidence type="ECO:0000313" key="4">
    <source>
        <dbReference type="Proteomes" id="UP000242457"/>
    </source>
</evidence>
<accession>A0A2A3EDD9</accession>
<dbReference type="OrthoDB" id="1933717at2759"/>